<dbReference type="RefSeq" id="WP_007236655.1">
    <property type="nucleotide sequence ID" value="NZ_BAFB01000005.1"/>
</dbReference>
<protein>
    <recommendedName>
        <fullName evidence="3">DNA alkylation repair enzyme</fullName>
    </recommendedName>
</protein>
<name>H5TFX2_GORO1</name>
<evidence type="ECO:0000313" key="2">
    <source>
        <dbReference type="Proteomes" id="UP000005038"/>
    </source>
</evidence>
<evidence type="ECO:0000313" key="1">
    <source>
        <dbReference type="EMBL" id="GAB32380.1"/>
    </source>
</evidence>
<dbReference type="Gene3D" id="1.25.10.90">
    <property type="match status" value="1"/>
</dbReference>
<dbReference type="OrthoDB" id="9775346at2"/>
<reference evidence="1" key="1">
    <citation type="submission" date="2012-02" db="EMBL/GenBank/DDBJ databases">
        <title>Whole genome shotgun sequence of Gordonia otitidis NBRC 100426.</title>
        <authorList>
            <person name="Yoshida I."/>
            <person name="Hosoyama A."/>
            <person name="Tsuchikane K."/>
            <person name="Katsumata H."/>
            <person name="Yamazaki S."/>
            <person name="Fujita N."/>
        </authorList>
    </citation>
    <scope>NUCLEOTIDE SEQUENCE [LARGE SCALE GENOMIC DNA]</scope>
    <source>
        <strain evidence="1">NBRC 100426</strain>
    </source>
</reference>
<evidence type="ECO:0008006" key="3">
    <source>
        <dbReference type="Google" id="ProtNLM"/>
    </source>
</evidence>
<dbReference type="PANTHER" id="PTHR34070:SF1">
    <property type="entry name" value="DNA ALKYLATION REPAIR PROTEIN"/>
    <property type="match status" value="1"/>
</dbReference>
<dbReference type="CDD" id="cd06561">
    <property type="entry name" value="AlkD_like"/>
    <property type="match status" value="1"/>
</dbReference>
<dbReference type="Pfam" id="PF08713">
    <property type="entry name" value="DNA_alkylation"/>
    <property type="match status" value="1"/>
</dbReference>
<dbReference type="InterPro" id="IPR014825">
    <property type="entry name" value="DNA_alkylation"/>
</dbReference>
<organism evidence="1 2">
    <name type="scientific">Gordonia otitidis (strain DSM 44809 / CCUG 52243 / JCM 12355 / NBRC 100426 / IFM 10032)</name>
    <dbReference type="NCBI Taxonomy" id="1108044"/>
    <lineage>
        <taxon>Bacteria</taxon>
        <taxon>Bacillati</taxon>
        <taxon>Actinomycetota</taxon>
        <taxon>Actinomycetes</taxon>
        <taxon>Mycobacteriales</taxon>
        <taxon>Gordoniaceae</taxon>
        <taxon>Gordonia</taxon>
    </lineage>
</organism>
<accession>H5TFX2</accession>
<dbReference type="SUPFAM" id="SSF48371">
    <property type="entry name" value="ARM repeat"/>
    <property type="match status" value="1"/>
</dbReference>
<comment type="caution">
    <text evidence="1">The sequence shown here is derived from an EMBL/GenBank/DDBJ whole genome shotgun (WGS) entry which is preliminary data.</text>
</comment>
<gene>
    <name evidence="1" type="ORF">GOOTI_005_00580</name>
</gene>
<sequence length="252" mass="27664">MNSTSRGAGPGRTEGISAESVRAAIERIADPDRAESAARYFQAGPGGYGGDDRFLGVRVPQLRAIARTARGLDRTQVAELVDSAAHEVRLAGLFCLRDGFERAAPDDVDAWAKVYLAAVAAGRVNNWDLVDSSADPVLGEWSWQRADPGVLTDFARRDDLWERRIGIIGTFAWLKHGDAQALQLVAPLVVDDRRPLIQKAFGWMLREMGKRVDGSLLLSYLDAHAAQMGRTALGYAVEHLEPDTRAHYRSLR</sequence>
<dbReference type="Proteomes" id="UP000005038">
    <property type="component" value="Unassembled WGS sequence"/>
</dbReference>
<keyword evidence="2" id="KW-1185">Reference proteome</keyword>
<dbReference type="EMBL" id="BAFB01000005">
    <property type="protein sequence ID" value="GAB32380.1"/>
    <property type="molecule type" value="Genomic_DNA"/>
</dbReference>
<dbReference type="AlphaFoldDB" id="H5TFX2"/>
<dbReference type="STRING" id="1108044.GOOTI_005_00580"/>
<dbReference type="PANTHER" id="PTHR34070">
    <property type="entry name" value="ARMADILLO-TYPE FOLD"/>
    <property type="match status" value="1"/>
</dbReference>
<dbReference type="InterPro" id="IPR016024">
    <property type="entry name" value="ARM-type_fold"/>
</dbReference>
<proteinExistence type="predicted"/>